<comment type="caution">
    <text evidence="3">The sequence shown here is derived from an EMBL/GenBank/DDBJ whole genome shotgun (WGS) entry which is preliminary data.</text>
</comment>
<organism evidence="3 4">
    <name type="scientific">Varunaivibrio sulfuroxidans</name>
    <dbReference type="NCBI Taxonomy" id="1773489"/>
    <lineage>
        <taxon>Bacteria</taxon>
        <taxon>Pseudomonadati</taxon>
        <taxon>Pseudomonadota</taxon>
        <taxon>Alphaproteobacteria</taxon>
        <taxon>Rhodospirillales</taxon>
        <taxon>Magnetovibrionaceae</taxon>
        <taxon>Varunaivibrio</taxon>
    </lineage>
</organism>
<name>A0A4R3JD08_9PROT</name>
<feature type="region of interest" description="Disordered" evidence="2">
    <location>
        <begin position="1"/>
        <end position="45"/>
    </location>
</feature>
<dbReference type="GO" id="GO:0009306">
    <property type="term" value="P:protein secretion"/>
    <property type="evidence" value="ECO:0007669"/>
    <property type="project" value="InterPro"/>
</dbReference>
<dbReference type="AlphaFoldDB" id="A0A4R3JD08"/>
<dbReference type="EMBL" id="SLZW01000004">
    <property type="protein sequence ID" value="TCS63033.1"/>
    <property type="molecule type" value="Genomic_DNA"/>
</dbReference>
<sequence length="171" mass="18666">MYHRRSEQKARNNLGEWMEPLSRPNDRTPPRQDAPKGAPEDVRADASAGALKDAIAVALKYDPGDARAPKVVAGGRGHIAEQILQIAFDRGIKVRKDADLAQILSVIDIDSEIPLEAFAAVAEILVYVYRANDRLDELEGGPSARDAAGNIDGARQNDDEGKTSPRRKDEQ</sequence>
<keyword evidence="4" id="KW-1185">Reference proteome</keyword>
<dbReference type="PANTHER" id="PTHR30531">
    <property type="entry name" value="FLAGELLAR BIOSYNTHETIC PROTEIN FLHB"/>
    <property type="match status" value="1"/>
</dbReference>
<evidence type="ECO:0000313" key="3">
    <source>
        <dbReference type="EMBL" id="TCS63033.1"/>
    </source>
</evidence>
<feature type="compositionally biased region" description="Basic and acidic residues" evidence="2">
    <location>
        <begin position="155"/>
        <end position="171"/>
    </location>
</feature>
<dbReference type="Gene3D" id="3.40.1690.10">
    <property type="entry name" value="secretion proteins EscU"/>
    <property type="match status" value="1"/>
</dbReference>
<evidence type="ECO:0000256" key="1">
    <source>
        <dbReference type="ARBA" id="ARBA00010690"/>
    </source>
</evidence>
<comment type="similarity">
    <text evidence="1">Belongs to the type III secretion exporter family.</text>
</comment>
<evidence type="ECO:0000313" key="4">
    <source>
        <dbReference type="Proteomes" id="UP000295304"/>
    </source>
</evidence>
<dbReference type="SUPFAM" id="SSF160544">
    <property type="entry name" value="EscU C-terminal domain-like"/>
    <property type="match status" value="1"/>
</dbReference>
<dbReference type="InterPro" id="IPR006135">
    <property type="entry name" value="T3SS_substrate_exporter"/>
</dbReference>
<reference evidence="3 4" key="1">
    <citation type="submission" date="2019-03" db="EMBL/GenBank/DDBJ databases">
        <title>Genomic Encyclopedia of Type Strains, Phase IV (KMG-IV): sequencing the most valuable type-strain genomes for metagenomic binning, comparative biology and taxonomic classification.</title>
        <authorList>
            <person name="Goeker M."/>
        </authorList>
    </citation>
    <scope>NUCLEOTIDE SEQUENCE [LARGE SCALE GENOMIC DNA]</scope>
    <source>
        <strain evidence="3 4">DSM 101688</strain>
    </source>
</reference>
<dbReference type="GO" id="GO:0005886">
    <property type="term" value="C:plasma membrane"/>
    <property type="evidence" value="ECO:0007669"/>
    <property type="project" value="TreeGrafter"/>
</dbReference>
<feature type="compositionally biased region" description="Basic and acidic residues" evidence="2">
    <location>
        <begin position="1"/>
        <end position="10"/>
    </location>
</feature>
<evidence type="ECO:0000256" key="2">
    <source>
        <dbReference type="SAM" id="MobiDB-lite"/>
    </source>
</evidence>
<protein>
    <submittedName>
        <fullName evidence="3">Type III secretion system FlhB-like substrate exporter</fullName>
    </submittedName>
</protein>
<dbReference type="PANTHER" id="PTHR30531:SF12">
    <property type="entry name" value="FLAGELLAR BIOSYNTHETIC PROTEIN FLHB"/>
    <property type="match status" value="1"/>
</dbReference>
<accession>A0A4R3JD08</accession>
<feature type="compositionally biased region" description="Basic and acidic residues" evidence="2">
    <location>
        <begin position="24"/>
        <end position="44"/>
    </location>
</feature>
<dbReference type="Proteomes" id="UP000295304">
    <property type="component" value="Unassembled WGS sequence"/>
</dbReference>
<gene>
    <name evidence="3" type="ORF">EDD55_104124</name>
</gene>
<dbReference type="InterPro" id="IPR029025">
    <property type="entry name" value="T3SS_substrate_exporter_C"/>
</dbReference>
<dbReference type="Pfam" id="PF01312">
    <property type="entry name" value="Bac_export_2"/>
    <property type="match status" value="1"/>
</dbReference>
<feature type="region of interest" description="Disordered" evidence="2">
    <location>
        <begin position="138"/>
        <end position="171"/>
    </location>
</feature>
<proteinExistence type="inferred from homology"/>